<dbReference type="SUPFAM" id="SSF81593">
    <property type="entry name" value="Nucleotidyltransferase substrate binding subunit/domain"/>
    <property type="match status" value="2"/>
</dbReference>
<dbReference type="PANTHER" id="PTHR30621">
    <property type="entry name" value="GLUTAMINE SYNTHETASE ADENYLYLTRANSFERASE"/>
    <property type="match status" value="1"/>
</dbReference>
<evidence type="ECO:0000313" key="10">
    <source>
        <dbReference type="EMBL" id="MBB3173272.1"/>
    </source>
</evidence>
<organism evidence="10 11">
    <name type="scientific">Endobacter medicaginis</name>
    <dbReference type="NCBI Taxonomy" id="1181271"/>
    <lineage>
        <taxon>Bacteria</taxon>
        <taxon>Pseudomonadati</taxon>
        <taxon>Pseudomonadota</taxon>
        <taxon>Alphaproteobacteria</taxon>
        <taxon>Acetobacterales</taxon>
        <taxon>Acetobacteraceae</taxon>
        <taxon>Endobacter</taxon>
    </lineage>
</organism>
<keyword evidence="6" id="KW-0511">Multifunctional enzyme</keyword>
<dbReference type="GO" id="GO:0008882">
    <property type="term" value="F:[glutamate-ammonia-ligase] adenylyltransferase activity"/>
    <property type="evidence" value="ECO:0007669"/>
    <property type="project" value="UniProtKB-EC"/>
</dbReference>
<dbReference type="GO" id="GO:0016874">
    <property type="term" value="F:ligase activity"/>
    <property type="evidence" value="ECO:0007669"/>
    <property type="project" value="UniProtKB-KW"/>
</dbReference>
<dbReference type="RefSeq" id="WP_183274891.1">
    <property type="nucleotide sequence ID" value="NZ_JACHXV010000003.1"/>
</dbReference>
<evidence type="ECO:0000256" key="5">
    <source>
        <dbReference type="ARBA" id="ARBA00022842"/>
    </source>
</evidence>
<dbReference type="InterPro" id="IPR013546">
    <property type="entry name" value="PII_UdlTrfase/GS_AdlTrfase"/>
</dbReference>
<evidence type="ECO:0000256" key="6">
    <source>
        <dbReference type="ARBA" id="ARBA00023268"/>
    </source>
</evidence>
<feature type="domain" description="PII-uridylyltransferase/Glutamine-synthetase adenylyltransferase" evidence="9">
    <location>
        <begin position="319"/>
        <end position="433"/>
    </location>
</feature>
<sequence>MQRPRPPTGRDPQWSWPGFGSDPVVRARALIETHSPYLTALARREPEIFDDILAHGPRRVVERALRRLRALPPATPRAVLAAALRGAKRHVALATALADLGGVWPLETVCRVLSRLAETALDRALAQALAAARASGELPGIDATDPCPDSGFIVLGMGKLGAHELNYSSDIDLILLYDPDRHGAGDTLQRSFNRIAADLVALMSARDADGYVFRVDLRLRPDPSATPPAMRLPAAIAYYESLGRDWERAAMIKARPVAGDLAAGARFLAQIRPFVWRRHLDFAAIDAMRTMKRRIDARHRDDATLLRSTATDTSAATALRVLSGRDLKLAPGGIREIEFLAQTLQLVWGGRAPQLRTPATLAALAALRRAGHLGAAETRDLARCYRLLRTAEHRLQMQQDRQTHALPASEAGLDAFARFMALPDRAALAAALLPELRRTRIAFEGLLAAPDEQPDGDDGLDTLPELDDPELVEDLAARGFADPAHAAEILRLWRGARPRALRAPQAQALLAALLPRLVATLAAQPDPDRALQRFDRLIFGLPAGIPLLSLLRHNPALIDRIGGILGSAPWLAEHLAATPSALEGLLLPSEGGETLRAGQHTREICALLRRRMDAAADTALAIEIAQRLVRGEEFRLATALLETTLDIDQVARAATALADTTLQRLLVRIVADHAARHGPPPGAGVVIVALGKAGSREMMAGSDLDLMLVYDPGEAGPGAAGYYSRLVHGLIGALTAPGRDGPLYAVDMRLRPSGSQGPVAVSLDAFIRYHAESAWVWERMALTRARVVTGPAPLRARVTAAIDAALHQHVPSWPIIRREAASMRARLGEGPPTDIRLRRGGLMEVEFIAQALQLGLPAADRAQGTRAAFSRLARAGRLDPAIARRLSQADHAWRATQGALRILIGPRPPANFAALSPPTAAALLRCAVPDLPAFALPPGRTIATMAAFEATLDHLAATVRTDFIATIGRPRRTPAPTGPQKRKHGP</sequence>
<keyword evidence="10" id="KW-0436">Ligase</keyword>
<evidence type="ECO:0000259" key="8">
    <source>
        <dbReference type="Pfam" id="PF03710"/>
    </source>
</evidence>
<dbReference type="Proteomes" id="UP000557688">
    <property type="component" value="Unassembled WGS sequence"/>
</dbReference>
<dbReference type="PANTHER" id="PTHR30621:SF0">
    <property type="entry name" value="BIFUNCTIONAL GLUTAMINE SYNTHETASE ADENYLYLTRANSFERASE_ADENYLYL-REMOVING ENZYME"/>
    <property type="match status" value="1"/>
</dbReference>
<keyword evidence="11" id="KW-1185">Reference proteome</keyword>
<dbReference type="Pfam" id="PF03710">
    <property type="entry name" value="GlnE"/>
    <property type="match status" value="2"/>
</dbReference>
<proteinExistence type="predicted"/>
<keyword evidence="2 10" id="KW-0548">Nucleotidyltransferase</keyword>
<evidence type="ECO:0000259" key="9">
    <source>
        <dbReference type="Pfam" id="PF08335"/>
    </source>
</evidence>
<evidence type="ECO:0000256" key="4">
    <source>
        <dbReference type="ARBA" id="ARBA00022840"/>
    </source>
</evidence>
<name>A0A839V0X6_9PROT</name>
<dbReference type="GO" id="GO:0000820">
    <property type="term" value="P:regulation of glutamine family amino acid metabolic process"/>
    <property type="evidence" value="ECO:0007669"/>
    <property type="project" value="TreeGrafter"/>
</dbReference>
<evidence type="ECO:0000256" key="1">
    <source>
        <dbReference type="ARBA" id="ARBA00022679"/>
    </source>
</evidence>
<dbReference type="SUPFAM" id="SSF81301">
    <property type="entry name" value="Nucleotidyltransferase"/>
    <property type="match status" value="2"/>
</dbReference>
<keyword evidence="5" id="KW-0460">Magnesium</keyword>
<keyword evidence="1 10" id="KW-0808">Transferase</keyword>
<accession>A0A839V0X6</accession>
<dbReference type="NCBIfam" id="NF010706">
    <property type="entry name" value="PRK14108.1"/>
    <property type="match status" value="1"/>
</dbReference>
<dbReference type="Gene3D" id="1.20.120.1510">
    <property type="match status" value="1"/>
</dbReference>
<dbReference type="InterPro" id="IPR043519">
    <property type="entry name" value="NT_sf"/>
</dbReference>
<dbReference type="Gene3D" id="3.30.460.10">
    <property type="entry name" value="Beta Polymerase, domain 2"/>
    <property type="match status" value="2"/>
</dbReference>
<gene>
    <name evidence="10" type="ORF">FHR90_001090</name>
</gene>
<evidence type="ECO:0000256" key="7">
    <source>
        <dbReference type="SAM" id="MobiDB-lite"/>
    </source>
</evidence>
<dbReference type="EMBL" id="JACHXV010000003">
    <property type="protein sequence ID" value="MBB3173272.1"/>
    <property type="molecule type" value="Genomic_DNA"/>
</dbReference>
<comment type="caution">
    <text evidence="10">The sequence shown here is derived from an EMBL/GenBank/DDBJ whole genome shotgun (WGS) entry which is preliminary data.</text>
</comment>
<dbReference type="EC" id="2.7.7.42" evidence="10"/>
<keyword evidence="3" id="KW-0547">Nucleotide-binding</keyword>
<evidence type="ECO:0000256" key="2">
    <source>
        <dbReference type="ARBA" id="ARBA00022695"/>
    </source>
</evidence>
<protein>
    <submittedName>
        <fullName evidence="10">Glutamate-ammonia-ligase adenylyltransferase</fullName>
        <ecNumber evidence="10">2.7.7.42</ecNumber>
    </submittedName>
</protein>
<evidence type="ECO:0000256" key="3">
    <source>
        <dbReference type="ARBA" id="ARBA00022741"/>
    </source>
</evidence>
<dbReference type="GO" id="GO:0005524">
    <property type="term" value="F:ATP binding"/>
    <property type="evidence" value="ECO:0007669"/>
    <property type="project" value="UniProtKB-KW"/>
</dbReference>
<dbReference type="InterPro" id="IPR005190">
    <property type="entry name" value="GlnE_rpt_dom"/>
</dbReference>
<dbReference type="AlphaFoldDB" id="A0A839V0X6"/>
<dbReference type="Gene3D" id="1.20.120.330">
    <property type="entry name" value="Nucleotidyltransferases domain 2"/>
    <property type="match status" value="2"/>
</dbReference>
<keyword evidence="4" id="KW-0067">ATP-binding</keyword>
<reference evidence="10 11" key="1">
    <citation type="submission" date="2020-08" db="EMBL/GenBank/DDBJ databases">
        <title>Genomic Encyclopedia of Type Strains, Phase III (KMG-III): the genomes of soil and plant-associated and newly described type strains.</title>
        <authorList>
            <person name="Whitman W."/>
        </authorList>
    </citation>
    <scope>NUCLEOTIDE SEQUENCE [LARGE SCALE GENOMIC DNA]</scope>
    <source>
        <strain evidence="10 11">CECT 8088</strain>
    </source>
</reference>
<dbReference type="GO" id="GO:0005829">
    <property type="term" value="C:cytosol"/>
    <property type="evidence" value="ECO:0007669"/>
    <property type="project" value="TreeGrafter"/>
</dbReference>
<dbReference type="CDD" id="cd05401">
    <property type="entry name" value="NT_GlnE_GlnD_like"/>
    <property type="match status" value="2"/>
</dbReference>
<dbReference type="Pfam" id="PF08335">
    <property type="entry name" value="GlnD_UR_UTase"/>
    <property type="match status" value="1"/>
</dbReference>
<dbReference type="InterPro" id="IPR023057">
    <property type="entry name" value="GlnE"/>
</dbReference>
<feature type="domain" description="Glutamate-ammonia ligase adenylyltransferase repeated" evidence="8">
    <location>
        <begin position="33"/>
        <end position="269"/>
    </location>
</feature>
<dbReference type="NCBIfam" id="NF008292">
    <property type="entry name" value="PRK11072.1"/>
    <property type="match status" value="1"/>
</dbReference>
<feature type="domain" description="Glutamate-ammonia ligase adenylyltransferase repeated" evidence="8">
    <location>
        <begin position="560"/>
        <end position="798"/>
    </location>
</feature>
<feature type="region of interest" description="Disordered" evidence="7">
    <location>
        <begin position="967"/>
        <end position="986"/>
    </location>
</feature>
<evidence type="ECO:0000313" key="11">
    <source>
        <dbReference type="Proteomes" id="UP000557688"/>
    </source>
</evidence>